<feature type="transmembrane region" description="Helical" evidence="6">
    <location>
        <begin position="69"/>
        <end position="91"/>
    </location>
</feature>
<dbReference type="Pfam" id="PF04138">
    <property type="entry name" value="GtrA_DPMS_TM"/>
    <property type="match status" value="1"/>
</dbReference>
<evidence type="ECO:0000256" key="4">
    <source>
        <dbReference type="ARBA" id="ARBA00022989"/>
    </source>
</evidence>
<sequence length="130" mass="14251">MQFMRFIVAGGIAAAANFGSRILLSQVMPYVAAIVVAYCIGMVTAFLLNRRFVFEASGNRLYHQAGWFIAINLLAVLQTLVVSLLLARWLFPTVGMTFHPETLAHAAGVAVPVFTSYVGHKAFTFRNSQP</sequence>
<gene>
    <name evidence="8" type="ORF">GPNADHDJ_03341</name>
</gene>
<feature type="transmembrane region" description="Helical" evidence="6">
    <location>
        <begin position="103"/>
        <end position="120"/>
    </location>
</feature>
<dbReference type="GO" id="GO:0005886">
    <property type="term" value="C:plasma membrane"/>
    <property type="evidence" value="ECO:0007669"/>
    <property type="project" value="TreeGrafter"/>
</dbReference>
<evidence type="ECO:0000256" key="5">
    <source>
        <dbReference type="ARBA" id="ARBA00023136"/>
    </source>
</evidence>
<protein>
    <submittedName>
        <fullName evidence="8">GtrA family protein</fullName>
    </submittedName>
</protein>
<evidence type="ECO:0000256" key="3">
    <source>
        <dbReference type="ARBA" id="ARBA00022692"/>
    </source>
</evidence>
<dbReference type="PANTHER" id="PTHR38459">
    <property type="entry name" value="PROPHAGE BACTOPRENOL-LINKED GLUCOSE TRANSLOCASE HOMOLOG"/>
    <property type="match status" value="1"/>
</dbReference>
<reference evidence="8 9" key="1">
    <citation type="submission" date="2020-08" db="EMBL/GenBank/DDBJ databases">
        <title>Phenotypic and transcriptomic analysis of seven clinical Stenotrophomonas maltophilia isolates identify a small set of shared and commonly regulated genes involved in biofilm lifestyle.</title>
        <authorList>
            <person name="Alio I."/>
            <person name="Gudzuhn M."/>
            <person name="Streit W."/>
        </authorList>
    </citation>
    <scope>NUCLEOTIDE SEQUENCE [LARGE SCALE GENOMIC DNA]</scope>
    <source>
        <strain evidence="8 9">UHH_SKK55</strain>
    </source>
</reference>
<keyword evidence="5 6" id="KW-0472">Membrane</keyword>
<keyword evidence="3 6" id="KW-0812">Transmembrane</keyword>
<evidence type="ECO:0000313" key="9">
    <source>
        <dbReference type="Proteomes" id="UP000515598"/>
    </source>
</evidence>
<comment type="similarity">
    <text evidence="2">Belongs to the GtrA family.</text>
</comment>
<proteinExistence type="inferred from homology"/>
<dbReference type="GO" id="GO:0000271">
    <property type="term" value="P:polysaccharide biosynthetic process"/>
    <property type="evidence" value="ECO:0007669"/>
    <property type="project" value="InterPro"/>
</dbReference>
<keyword evidence="4 6" id="KW-1133">Transmembrane helix</keyword>
<dbReference type="Proteomes" id="UP000515598">
    <property type="component" value="Chromosome"/>
</dbReference>
<accession>A0AAX1IFQ8</accession>
<dbReference type="InterPro" id="IPR051401">
    <property type="entry name" value="GtrA_CellWall_Glycosyl"/>
</dbReference>
<dbReference type="EMBL" id="CP060025">
    <property type="protein sequence ID" value="QNG79110.1"/>
    <property type="molecule type" value="Genomic_DNA"/>
</dbReference>
<organism evidence="8 9">
    <name type="scientific">Stenotrophomonas maltophilia</name>
    <name type="common">Pseudomonas maltophilia</name>
    <name type="synonym">Xanthomonas maltophilia</name>
    <dbReference type="NCBI Taxonomy" id="40324"/>
    <lineage>
        <taxon>Bacteria</taxon>
        <taxon>Pseudomonadati</taxon>
        <taxon>Pseudomonadota</taxon>
        <taxon>Gammaproteobacteria</taxon>
        <taxon>Lysobacterales</taxon>
        <taxon>Lysobacteraceae</taxon>
        <taxon>Stenotrophomonas</taxon>
        <taxon>Stenotrophomonas maltophilia group</taxon>
    </lineage>
</organism>
<evidence type="ECO:0000313" key="8">
    <source>
        <dbReference type="EMBL" id="QNG79110.1"/>
    </source>
</evidence>
<feature type="domain" description="GtrA/DPMS transmembrane" evidence="7">
    <location>
        <begin position="5"/>
        <end position="125"/>
    </location>
</feature>
<dbReference type="PANTHER" id="PTHR38459:SF1">
    <property type="entry name" value="PROPHAGE BACTOPRENOL-LINKED GLUCOSE TRANSLOCASE HOMOLOG"/>
    <property type="match status" value="1"/>
</dbReference>
<dbReference type="InterPro" id="IPR007267">
    <property type="entry name" value="GtrA_DPMS_TM"/>
</dbReference>
<evidence type="ECO:0000256" key="1">
    <source>
        <dbReference type="ARBA" id="ARBA00004141"/>
    </source>
</evidence>
<evidence type="ECO:0000256" key="2">
    <source>
        <dbReference type="ARBA" id="ARBA00009399"/>
    </source>
</evidence>
<name>A0AAX1IFQ8_STEMA</name>
<dbReference type="AlphaFoldDB" id="A0AAX1IFQ8"/>
<feature type="transmembrane region" description="Helical" evidence="6">
    <location>
        <begin position="29"/>
        <end position="48"/>
    </location>
</feature>
<evidence type="ECO:0000256" key="6">
    <source>
        <dbReference type="SAM" id="Phobius"/>
    </source>
</evidence>
<comment type="subcellular location">
    <subcellularLocation>
        <location evidence="1">Membrane</location>
        <topology evidence="1">Multi-pass membrane protein</topology>
    </subcellularLocation>
</comment>
<evidence type="ECO:0000259" key="7">
    <source>
        <dbReference type="Pfam" id="PF04138"/>
    </source>
</evidence>